<dbReference type="AlphaFoldDB" id="A0A6J4MEJ9"/>
<feature type="non-terminal residue" evidence="2">
    <location>
        <position position="1"/>
    </location>
</feature>
<dbReference type="EMBL" id="CADCTW010000187">
    <property type="protein sequence ID" value="CAA9356428.1"/>
    <property type="molecule type" value="Genomic_DNA"/>
</dbReference>
<proteinExistence type="predicted"/>
<feature type="non-terminal residue" evidence="2">
    <location>
        <position position="44"/>
    </location>
</feature>
<evidence type="ECO:0000313" key="2">
    <source>
        <dbReference type="EMBL" id="CAA9356428.1"/>
    </source>
</evidence>
<organism evidence="2">
    <name type="scientific">uncultured Gemmatimonadota bacterium</name>
    <dbReference type="NCBI Taxonomy" id="203437"/>
    <lineage>
        <taxon>Bacteria</taxon>
        <taxon>Pseudomonadati</taxon>
        <taxon>Gemmatimonadota</taxon>
        <taxon>environmental samples</taxon>
    </lineage>
</organism>
<feature type="compositionally biased region" description="Low complexity" evidence="1">
    <location>
        <begin position="13"/>
        <end position="34"/>
    </location>
</feature>
<feature type="region of interest" description="Disordered" evidence="1">
    <location>
        <begin position="1"/>
        <end position="44"/>
    </location>
</feature>
<accession>A0A6J4MEJ9</accession>
<reference evidence="2" key="1">
    <citation type="submission" date="2020-02" db="EMBL/GenBank/DDBJ databases">
        <authorList>
            <person name="Meier V. D."/>
        </authorList>
    </citation>
    <scope>NUCLEOTIDE SEQUENCE</scope>
    <source>
        <strain evidence="2">AVDCRST_MAG68</strain>
    </source>
</reference>
<sequence length="44" mass="4110">EGRAAGSVRSGADHQGGPPDDGSGPGHPAADPGSLGPARGLHAL</sequence>
<gene>
    <name evidence="2" type="ORF">AVDCRST_MAG68-4469</name>
</gene>
<evidence type="ECO:0000256" key="1">
    <source>
        <dbReference type="SAM" id="MobiDB-lite"/>
    </source>
</evidence>
<name>A0A6J4MEJ9_9BACT</name>
<protein>
    <submittedName>
        <fullName evidence="2">Uncharacterized protein</fullName>
    </submittedName>
</protein>